<gene>
    <name evidence="3 4" type="primary">LOC107065272</name>
</gene>
<feature type="transmembrane region" description="Helical" evidence="1">
    <location>
        <begin position="240"/>
        <end position="266"/>
    </location>
</feature>
<dbReference type="PANTHER" id="PTHR15026">
    <property type="entry name" value="CALCIUM-SIGNAL MODULATING CYCLOPHILIN LIGAND CAML"/>
    <property type="match status" value="1"/>
</dbReference>
<name>A0ABM1I248_POLDO</name>
<keyword evidence="2" id="KW-1185">Reference proteome</keyword>
<organism evidence="2 3">
    <name type="scientific">Polistes dominula</name>
    <name type="common">European paper wasp</name>
    <name type="synonym">Vespa dominula</name>
    <dbReference type="NCBI Taxonomy" id="743375"/>
    <lineage>
        <taxon>Eukaryota</taxon>
        <taxon>Metazoa</taxon>
        <taxon>Ecdysozoa</taxon>
        <taxon>Arthropoda</taxon>
        <taxon>Hexapoda</taxon>
        <taxon>Insecta</taxon>
        <taxon>Pterygota</taxon>
        <taxon>Neoptera</taxon>
        <taxon>Endopterygota</taxon>
        <taxon>Hymenoptera</taxon>
        <taxon>Apocrita</taxon>
        <taxon>Aculeata</taxon>
        <taxon>Vespoidea</taxon>
        <taxon>Vespidae</taxon>
        <taxon>Polistinae</taxon>
        <taxon>Polistini</taxon>
        <taxon>Polistes</taxon>
    </lineage>
</organism>
<feature type="transmembrane region" description="Helical" evidence="1">
    <location>
        <begin position="186"/>
        <end position="204"/>
    </location>
</feature>
<accession>A0ABM1I248</accession>
<dbReference type="RefSeq" id="XP_015174285.1">
    <property type="nucleotide sequence ID" value="XM_015318799.1"/>
</dbReference>
<dbReference type="PANTHER" id="PTHR15026:SF0">
    <property type="entry name" value="GUIDED ENTRY OF TAIL-ANCHORED PROTEINS FACTOR CAMLG"/>
    <property type="match status" value="1"/>
</dbReference>
<dbReference type="RefSeq" id="XP_015174286.1">
    <property type="nucleotide sequence ID" value="XM_015318800.1"/>
</dbReference>
<keyword evidence="1" id="KW-0472">Membrane</keyword>
<proteinExistence type="predicted"/>
<protein>
    <submittedName>
        <fullName evidence="3 4">Uncharacterized protein LOC107065272</fullName>
    </submittedName>
</protein>
<evidence type="ECO:0000313" key="3">
    <source>
        <dbReference type="RefSeq" id="XP_015174285.1"/>
    </source>
</evidence>
<sequence length="277" mass="31946">MDVTIAKREARKRRILENSERRLQKITGKNEPNEIEDLSSELNPSNVCSNTLDLEINGISVNKKPFGDKNDTLYFRGDIAVKIKDNNKTETYCGLNDILNNFYNCNDETNDKLDCTNNKSNLNHLDFCNESTECMQEKNAEINYQMQINVSNKSILSYNLLSNRISYIVLAVITNILLFFKMDHLFGKYILIPYIIMMLGRLYILTNIQEPQHGSSLIATLILCNIKPVLTYRIAKALRILTLIITDLALYLFSFILIYCGITYFLNYLDNLFVSIM</sequence>
<dbReference type="Proteomes" id="UP000694924">
    <property type="component" value="Unplaced"/>
</dbReference>
<reference evidence="3 4" key="1">
    <citation type="submission" date="2025-05" db="UniProtKB">
        <authorList>
            <consortium name="RefSeq"/>
        </authorList>
    </citation>
    <scope>IDENTIFICATION</scope>
    <source>
        <tissue evidence="3 4">Whole body</tissue>
    </source>
</reference>
<keyword evidence="1" id="KW-0812">Transmembrane</keyword>
<keyword evidence="1" id="KW-1133">Transmembrane helix</keyword>
<dbReference type="InterPro" id="IPR016719">
    <property type="entry name" value="CAMLG"/>
</dbReference>
<dbReference type="GeneID" id="107065272"/>
<evidence type="ECO:0000313" key="4">
    <source>
        <dbReference type="RefSeq" id="XP_015174286.1"/>
    </source>
</evidence>
<feature type="transmembrane region" description="Helical" evidence="1">
    <location>
        <begin position="161"/>
        <end position="180"/>
    </location>
</feature>
<evidence type="ECO:0000313" key="2">
    <source>
        <dbReference type="Proteomes" id="UP000694924"/>
    </source>
</evidence>
<evidence type="ECO:0000256" key="1">
    <source>
        <dbReference type="SAM" id="Phobius"/>
    </source>
</evidence>